<evidence type="ECO:0000313" key="1">
    <source>
        <dbReference type="EMBL" id="GBO39465.1"/>
    </source>
</evidence>
<comment type="caution">
    <text evidence="1">The sequence shown here is derived from an EMBL/GenBank/DDBJ whole genome shotgun (WGS) entry which is preliminary data.</text>
</comment>
<keyword evidence="2" id="KW-1185">Reference proteome</keyword>
<gene>
    <name evidence="1" type="ORF">AVEN_117978_1</name>
</gene>
<sequence>MFVLFLRPSYELTRMWAIKRTLYPIQNNNTFSDLVRQPCSELPDPRIPAVYLECSRSRNWKSHPFRVWLTSSRRTGKGAPAGSIARAFLGTCLSTFGRKSTFKQT</sequence>
<evidence type="ECO:0000313" key="2">
    <source>
        <dbReference type="Proteomes" id="UP000499080"/>
    </source>
</evidence>
<name>A0A4Y2WPN5_ARAVE</name>
<dbReference type="EMBL" id="BGPR01064498">
    <property type="protein sequence ID" value="GBO39465.1"/>
    <property type="molecule type" value="Genomic_DNA"/>
</dbReference>
<accession>A0A4Y2WPN5</accession>
<organism evidence="1 2">
    <name type="scientific">Araneus ventricosus</name>
    <name type="common">Orbweaver spider</name>
    <name type="synonym">Epeira ventricosa</name>
    <dbReference type="NCBI Taxonomy" id="182803"/>
    <lineage>
        <taxon>Eukaryota</taxon>
        <taxon>Metazoa</taxon>
        <taxon>Ecdysozoa</taxon>
        <taxon>Arthropoda</taxon>
        <taxon>Chelicerata</taxon>
        <taxon>Arachnida</taxon>
        <taxon>Araneae</taxon>
        <taxon>Araneomorphae</taxon>
        <taxon>Entelegynae</taxon>
        <taxon>Araneoidea</taxon>
        <taxon>Araneidae</taxon>
        <taxon>Araneus</taxon>
    </lineage>
</organism>
<dbReference type="Proteomes" id="UP000499080">
    <property type="component" value="Unassembled WGS sequence"/>
</dbReference>
<dbReference type="AlphaFoldDB" id="A0A4Y2WPN5"/>
<reference evidence="1 2" key="1">
    <citation type="journal article" date="2019" name="Sci. Rep.">
        <title>Orb-weaving spider Araneus ventricosus genome elucidates the spidroin gene catalogue.</title>
        <authorList>
            <person name="Kono N."/>
            <person name="Nakamura H."/>
            <person name="Ohtoshi R."/>
            <person name="Moran D.A.P."/>
            <person name="Shinohara A."/>
            <person name="Yoshida Y."/>
            <person name="Fujiwara M."/>
            <person name="Mori M."/>
            <person name="Tomita M."/>
            <person name="Arakawa K."/>
        </authorList>
    </citation>
    <scope>NUCLEOTIDE SEQUENCE [LARGE SCALE GENOMIC DNA]</scope>
</reference>
<proteinExistence type="predicted"/>
<protein>
    <submittedName>
        <fullName evidence="1">Uncharacterized protein</fullName>
    </submittedName>
</protein>